<dbReference type="Pfam" id="PF11551">
    <property type="entry name" value="Omp28"/>
    <property type="match status" value="1"/>
</dbReference>
<dbReference type="InterPro" id="IPR021615">
    <property type="entry name" value="Omp28"/>
</dbReference>
<proteinExistence type="predicted"/>
<dbReference type="EMBL" id="JAIRBA010000005">
    <property type="protein sequence ID" value="MCG2418193.1"/>
    <property type="molecule type" value="Genomic_DNA"/>
</dbReference>
<sequence length="432" mass="47103">MKTNPYLKALLFFAIITIVSCSKKEDPYVEPSPLLTLELKSDAGTGELVVLRANDSVNFTVIGSDGVDYTSASQIFVNNVEIAGDYYIFEELGEFTVDAIYNDVSSNSLNFEVLAPTERALTIDFPKALRNQTITFGLLDSQGNNTASDATFYVDDTAISGFTYSSATEGSFVVYAEYEVDNELHTTASKTFEVFIPKRKVVIEDYTGTWCGFCPAVALAIDTAKVATNHISVVAIHETGASLPDPMHFERVQDLKDAFGIGGLPQARLNRKQKWLDPYNVNDVLAMAGAETDLAIAIDSKVTGANLTVDVKVVYASGSVTGDKIVVYLVESGIIYAQANYFNATSGHPLEGHGNPIPDFVHNDALRNSLTDIFGDAITETPAYTEYKKQYNLEIPSEYNVDNLSVVVMVVDSDNNAKNSQHAEVGENKTFE</sequence>
<organism evidence="1 2">
    <name type="scientific">Aequorivita vitellina</name>
    <dbReference type="NCBI Taxonomy" id="2874475"/>
    <lineage>
        <taxon>Bacteria</taxon>
        <taxon>Pseudomonadati</taxon>
        <taxon>Bacteroidota</taxon>
        <taxon>Flavobacteriia</taxon>
        <taxon>Flavobacteriales</taxon>
        <taxon>Flavobacteriaceae</taxon>
        <taxon>Aequorivita</taxon>
    </lineage>
</organism>
<reference evidence="1" key="1">
    <citation type="submission" date="2021-09" db="EMBL/GenBank/DDBJ databases">
        <title>Genome of Aequorivita sp. strain F47161.</title>
        <authorList>
            <person name="Wang Y."/>
        </authorList>
    </citation>
    <scope>NUCLEOTIDE SEQUENCE</scope>
    <source>
        <strain evidence="1">F47161</strain>
    </source>
</reference>
<keyword evidence="2" id="KW-1185">Reference proteome</keyword>
<dbReference type="InterPro" id="IPR013783">
    <property type="entry name" value="Ig-like_fold"/>
</dbReference>
<dbReference type="PROSITE" id="PS51257">
    <property type="entry name" value="PROKAR_LIPOPROTEIN"/>
    <property type="match status" value="1"/>
</dbReference>
<gene>
    <name evidence="1" type="ORF">K8089_04095</name>
</gene>
<accession>A0A9X1QSS9</accession>
<name>A0A9X1QSS9_9FLAO</name>
<evidence type="ECO:0000313" key="2">
    <source>
        <dbReference type="Proteomes" id="UP001139461"/>
    </source>
</evidence>
<dbReference type="SUPFAM" id="SSF52833">
    <property type="entry name" value="Thioredoxin-like"/>
    <property type="match status" value="1"/>
</dbReference>
<evidence type="ECO:0000313" key="1">
    <source>
        <dbReference type="EMBL" id="MCG2418193.1"/>
    </source>
</evidence>
<dbReference type="AlphaFoldDB" id="A0A9X1QSS9"/>
<dbReference type="Proteomes" id="UP001139461">
    <property type="component" value="Unassembled WGS sequence"/>
</dbReference>
<comment type="caution">
    <text evidence="1">The sequence shown here is derived from an EMBL/GenBank/DDBJ whole genome shotgun (WGS) entry which is preliminary data.</text>
</comment>
<dbReference type="Gene3D" id="3.40.30.10">
    <property type="entry name" value="Glutaredoxin"/>
    <property type="match status" value="1"/>
</dbReference>
<dbReference type="Gene3D" id="2.60.40.10">
    <property type="entry name" value="Immunoglobulins"/>
    <property type="match status" value="1"/>
</dbReference>
<dbReference type="RefSeq" id="WP_237602006.1">
    <property type="nucleotide sequence ID" value="NZ_JAIRBA010000005.1"/>
</dbReference>
<protein>
    <submittedName>
        <fullName evidence="1">Omp28-related outer membrane protein</fullName>
    </submittedName>
</protein>
<dbReference type="InterPro" id="IPR036249">
    <property type="entry name" value="Thioredoxin-like_sf"/>
</dbReference>